<dbReference type="SUPFAM" id="SSF56935">
    <property type="entry name" value="Porins"/>
    <property type="match status" value="1"/>
</dbReference>
<keyword evidence="5" id="KW-0798">TonB box</keyword>
<dbReference type="PANTHER" id="PTHR30069">
    <property type="entry name" value="TONB-DEPENDENT OUTER MEMBRANE RECEPTOR"/>
    <property type="match status" value="1"/>
</dbReference>
<protein>
    <submittedName>
        <fullName evidence="11">Probable TonB-dependent receptor YncD</fullName>
    </submittedName>
</protein>
<evidence type="ECO:0000256" key="8">
    <source>
        <dbReference type="ARBA" id="ARBA00023237"/>
    </source>
</evidence>
<keyword evidence="4" id="KW-0732">Signal</keyword>
<dbReference type="PANTHER" id="PTHR30069:SF29">
    <property type="entry name" value="HEMOGLOBIN AND HEMOGLOBIN-HAPTOGLOBIN-BINDING PROTEIN 1-RELATED"/>
    <property type="match status" value="1"/>
</dbReference>
<keyword evidence="2" id="KW-0813">Transport</keyword>
<dbReference type="Gene3D" id="2.40.170.20">
    <property type="entry name" value="TonB-dependent receptor, beta-barrel domain"/>
    <property type="match status" value="1"/>
</dbReference>
<gene>
    <name evidence="11" type="ORF">SCF082_LOCUS23106</name>
    <name evidence="12" type="ORF">SCF082_LOCUS24213</name>
</gene>
<sequence>MIASANAAADASAEPFVVSGEQSELSAITLKDRSLSEYAQWQKPAASDSRPSSDYIDNFARNAGDALFFSPGVWINGHDAYEQRLVLRGFAVGNRQQRANAVVLRDGAPLTDVHGATNLREIDLLAVQRVDVFRGGAGPLGYGGENFGGIVNYVSPTGLNMLAGLRGRVDAGSSIEGTPGGRVHLDFAGVSPSGVVDYFVSATGGYESGFRDNNEMQDGVFNANIGFRLSSNFKTRFFFETVYSGSELAGGLSPADAAADPSQAAPPITLGPLFPGGPIIEFADGASADNFSRDLLVGRVANRTQFNVFGHDFDARLHYTRRDLESPQIDFIGVLDETGSEWGARLSASRNLQFFNIDTTYRFGGAYSTGEQDSNRFENDDGEAGFQTVDTRQKSTNLNAFFEAALRPFKKLLVDMGAKFIITDRELTVDDGDTPEDARFTGVAAKLGVVYDLFEDVKIFANASRTYEPPAFSELIADNPEDFNDLDEQDSFTYEAGVRGSFNDWIGWDVTYFNSDIENEIINLDEPETNGIGSTLANVAETTHKGFEVGLDIHLMPNRTDRALTLRNVYSYNDFRFVDAGSIGDFDGNRIAGIPQHVYRGELRYDETGRWFAAVNVQAVAGDFYADHENAFSAPSDIVLGFSAGWQLTDQAVLFVSGENITDTNYAAGVTPVTSQSTVNGRIFTPASRASVYGGLKYRF</sequence>
<evidence type="ECO:0000313" key="13">
    <source>
        <dbReference type="Proteomes" id="UP001642464"/>
    </source>
</evidence>
<accession>A0ABP0LL38</accession>
<evidence type="ECO:0000256" key="2">
    <source>
        <dbReference type="ARBA" id="ARBA00022448"/>
    </source>
</evidence>
<dbReference type="InterPro" id="IPR036942">
    <property type="entry name" value="Beta-barrel_TonB_sf"/>
</dbReference>
<dbReference type="InterPro" id="IPR037066">
    <property type="entry name" value="Plug_dom_sf"/>
</dbReference>
<evidence type="ECO:0000313" key="12">
    <source>
        <dbReference type="EMBL" id="CAK9042009.1"/>
    </source>
</evidence>
<evidence type="ECO:0000256" key="7">
    <source>
        <dbReference type="ARBA" id="ARBA00023170"/>
    </source>
</evidence>
<dbReference type="Gene3D" id="2.170.130.10">
    <property type="entry name" value="TonB-dependent receptor, plug domain"/>
    <property type="match status" value="1"/>
</dbReference>
<evidence type="ECO:0000313" key="11">
    <source>
        <dbReference type="EMBL" id="CAK9039486.1"/>
    </source>
</evidence>
<comment type="subcellular location">
    <subcellularLocation>
        <location evidence="1">Cell outer membrane</location>
        <topology evidence="1">Multi-pass membrane protein</topology>
    </subcellularLocation>
</comment>
<feature type="domain" description="TonB-dependent receptor-like beta-barrel" evidence="9">
    <location>
        <begin position="304"/>
        <end position="661"/>
    </location>
</feature>
<dbReference type="InterPro" id="IPR000531">
    <property type="entry name" value="Beta-barrel_TonB"/>
</dbReference>
<evidence type="ECO:0000256" key="3">
    <source>
        <dbReference type="ARBA" id="ARBA00022692"/>
    </source>
</evidence>
<reference evidence="11 13" key="1">
    <citation type="submission" date="2024-02" db="EMBL/GenBank/DDBJ databases">
        <authorList>
            <person name="Chen Y."/>
            <person name="Shah S."/>
            <person name="Dougan E. K."/>
            <person name="Thang M."/>
            <person name="Chan C."/>
        </authorList>
    </citation>
    <scope>NUCLEOTIDE SEQUENCE [LARGE SCALE GENOMIC DNA]</scope>
</reference>
<evidence type="ECO:0000259" key="9">
    <source>
        <dbReference type="Pfam" id="PF00593"/>
    </source>
</evidence>
<organism evidence="11 13">
    <name type="scientific">Durusdinium trenchii</name>
    <dbReference type="NCBI Taxonomy" id="1381693"/>
    <lineage>
        <taxon>Eukaryota</taxon>
        <taxon>Sar</taxon>
        <taxon>Alveolata</taxon>
        <taxon>Dinophyceae</taxon>
        <taxon>Suessiales</taxon>
        <taxon>Symbiodiniaceae</taxon>
        <taxon>Durusdinium</taxon>
    </lineage>
</organism>
<evidence type="ECO:0000256" key="1">
    <source>
        <dbReference type="ARBA" id="ARBA00004571"/>
    </source>
</evidence>
<evidence type="ECO:0000256" key="6">
    <source>
        <dbReference type="ARBA" id="ARBA00023136"/>
    </source>
</evidence>
<proteinExistence type="predicted"/>
<keyword evidence="8" id="KW-0998">Cell outer membrane</keyword>
<evidence type="ECO:0000256" key="5">
    <source>
        <dbReference type="ARBA" id="ARBA00023077"/>
    </source>
</evidence>
<dbReference type="Pfam" id="PF07715">
    <property type="entry name" value="Plug"/>
    <property type="match status" value="1"/>
</dbReference>
<dbReference type="EMBL" id="CAXAMM010016668">
    <property type="protein sequence ID" value="CAK9039486.1"/>
    <property type="molecule type" value="Genomic_DNA"/>
</dbReference>
<keyword evidence="7 11" id="KW-0675">Receptor</keyword>
<comment type="caution">
    <text evidence="11">The sequence shown here is derived from an EMBL/GenBank/DDBJ whole genome shotgun (WGS) entry which is preliminary data.</text>
</comment>
<name>A0ABP0LL38_9DINO</name>
<evidence type="ECO:0000259" key="10">
    <source>
        <dbReference type="Pfam" id="PF07715"/>
    </source>
</evidence>
<keyword evidence="3" id="KW-0812">Transmembrane</keyword>
<dbReference type="InterPro" id="IPR039426">
    <property type="entry name" value="TonB-dep_rcpt-like"/>
</dbReference>
<evidence type="ECO:0000256" key="4">
    <source>
        <dbReference type="ARBA" id="ARBA00022729"/>
    </source>
</evidence>
<feature type="domain" description="TonB-dependent receptor plug" evidence="10">
    <location>
        <begin position="54"/>
        <end position="150"/>
    </location>
</feature>
<dbReference type="Proteomes" id="UP001642464">
    <property type="component" value="Unassembled WGS sequence"/>
</dbReference>
<dbReference type="PROSITE" id="PS52016">
    <property type="entry name" value="TONB_DEPENDENT_REC_3"/>
    <property type="match status" value="1"/>
</dbReference>
<dbReference type="Pfam" id="PF00593">
    <property type="entry name" value="TonB_dep_Rec_b-barrel"/>
    <property type="match status" value="1"/>
</dbReference>
<keyword evidence="13" id="KW-1185">Reference proteome</keyword>
<dbReference type="InterPro" id="IPR012910">
    <property type="entry name" value="Plug_dom"/>
</dbReference>
<keyword evidence="6" id="KW-0472">Membrane</keyword>
<dbReference type="EMBL" id="CAXAMM010017779">
    <property type="protein sequence ID" value="CAK9042009.1"/>
    <property type="molecule type" value="Genomic_DNA"/>
</dbReference>